<protein>
    <submittedName>
        <fullName evidence="3">Uncharacterized protein</fullName>
    </submittedName>
</protein>
<reference evidence="3 4" key="1">
    <citation type="submission" date="2016-03" db="EMBL/GenBank/DDBJ databases">
        <title>Comparative genomics of the ectomycorrhizal sister species Rhizopogon vinicolor and Rhizopogon vesiculosus (Basidiomycota: Boletales) reveals a divergence of the mating type B locus.</title>
        <authorList>
            <person name="Mujic A.B."/>
            <person name="Kuo A."/>
            <person name="Tritt A."/>
            <person name="Lipzen A."/>
            <person name="Chen C."/>
            <person name="Johnson J."/>
            <person name="Sharma A."/>
            <person name="Barry K."/>
            <person name="Grigoriev I.V."/>
            <person name="Spatafora J.W."/>
        </authorList>
    </citation>
    <scope>NUCLEOTIDE SEQUENCE [LARGE SCALE GENOMIC DNA]</scope>
    <source>
        <strain evidence="3 4">AM-OR11-056</strain>
    </source>
</reference>
<evidence type="ECO:0000313" key="3">
    <source>
        <dbReference type="EMBL" id="OJA18981.1"/>
    </source>
</evidence>
<comment type="caution">
    <text evidence="3">The sequence shown here is derived from an EMBL/GenBank/DDBJ whole genome shotgun (WGS) entry which is preliminary data.</text>
</comment>
<feature type="transmembrane region" description="Helical" evidence="2">
    <location>
        <begin position="237"/>
        <end position="262"/>
    </location>
</feature>
<dbReference type="OrthoDB" id="3351491at2759"/>
<keyword evidence="2" id="KW-1133">Transmembrane helix</keyword>
<name>A0A1J8QDF0_9AGAM</name>
<feature type="transmembrane region" description="Helical" evidence="2">
    <location>
        <begin position="114"/>
        <end position="134"/>
    </location>
</feature>
<keyword evidence="2" id="KW-0812">Transmembrane</keyword>
<evidence type="ECO:0000256" key="2">
    <source>
        <dbReference type="SAM" id="Phobius"/>
    </source>
</evidence>
<feature type="transmembrane region" description="Helical" evidence="2">
    <location>
        <begin position="32"/>
        <end position="53"/>
    </location>
</feature>
<evidence type="ECO:0000313" key="4">
    <source>
        <dbReference type="Proteomes" id="UP000183567"/>
    </source>
</evidence>
<feature type="compositionally biased region" description="Polar residues" evidence="1">
    <location>
        <begin position="621"/>
        <end position="630"/>
    </location>
</feature>
<proteinExistence type="predicted"/>
<evidence type="ECO:0000256" key="1">
    <source>
        <dbReference type="SAM" id="MobiDB-lite"/>
    </source>
</evidence>
<dbReference type="STRING" id="180088.A0A1J8QDF0"/>
<feature type="transmembrane region" description="Helical" evidence="2">
    <location>
        <begin position="283"/>
        <end position="300"/>
    </location>
</feature>
<organism evidence="3 4">
    <name type="scientific">Rhizopogon vesiculosus</name>
    <dbReference type="NCBI Taxonomy" id="180088"/>
    <lineage>
        <taxon>Eukaryota</taxon>
        <taxon>Fungi</taxon>
        <taxon>Dikarya</taxon>
        <taxon>Basidiomycota</taxon>
        <taxon>Agaricomycotina</taxon>
        <taxon>Agaricomycetes</taxon>
        <taxon>Agaricomycetidae</taxon>
        <taxon>Boletales</taxon>
        <taxon>Suillineae</taxon>
        <taxon>Rhizopogonaceae</taxon>
        <taxon>Rhizopogon</taxon>
    </lineage>
</organism>
<sequence>MLGYDAPSFDTVQDTSTPPVSEFLKHPDHPQIASFFLGCVFICSLLCVTTSPVMRRLYRRCSKVFTLGRFMQSDTRFHNENSAPWDNVEKSIETLLRDDQSSRIMFLEDENRDLVLMLYICFAFASIAYFSSLLSFNSSGRSSACGELHKSRQGCRITHSVAFVVAWGGISAACGRFVGLIILSLDLRKFALRRWELYLAWSWLIASAAFVFATYAISVGTVAYVLQLGTYLCYRTIYLPTALTMSVMFVTLELYIISRLLSFIAPPFLEVKHRIGAAMDTRVLRALSLLLLELFCLVPGVKFIGIVGEFVPFSIGALIVLAMFHKHRPRPILGEPMPVPPMSLRGSRAPTIRVSIHPSLNRQPHMPGHPFAAPMQSSSTSHTYRASVASSISFSGYSYTASPSFKTEVAKIASRSKYAQSRPQLLDSAGTVVSLVSSRGHGGVMADHTRTYSEPLHILPRQVEFANGLEPLQDLSSHGNLSIRPRIKIPKQPLGSDVQLDEWSTVGHCNLSPTTQKTFDDQSLQSFVPQTSVEQSLASVPSPSILLKRSTFREQSFSIDNLAASQRFIRRLPSLTPQVKTAEDDNPVDPSIPEFATYRPALIPVSGVRIRGPRPPPKVFYQSNPTPTAT</sequence>
<feature type="transmembrane region" description="Helical" evidence="2">
    <location>
        <begin position="197"/>
        <end position="217"/>
    </location>
</feature>
<dbReference type="Proteomes" id="UP000183567">
    <property type="component" value="Unassembled WGS sequence"/>
</dbReference>
<feature type="region of interest" description="Disordered" evidence="1">
    <location>
        <begin position="607"/>
        <end position="630"/>
    </location>
</feature>
<dbReference type="AlphaFoldDB" id="A0A1J8QDF0"/>
<accession>A0A1J8QDF0</accession>
<gene>
    <name evidence="3" type="ORF">AZE42_00357</name>
</gene>
<keyword evidence="2" id="KW-0472">Membrane</keyword>
<feature type="transmembrane region" description="Helical" evidence="2">
    <location>
        <begin position="161"/>
        <end position="185"/>
    </location>
</feature>
<keyword evidence="4" id="KW-1185">Reference proteome</keyword>
<dbReference type="EMBL" id="LVVM01001214">
    <property type="protein sequence ID" value="OJA18981.1"/>
    <property type="molecule type" value="Genomic_DNA"/>
</dbReference>